<dbReference type="AlphaFoldDB" id="A0A6J4UQP4"/>
<dbReference type="Pfam" id="PF13378">
    <property type="entry name" value="MR_MLE_C"/>
    <property type="match status" value="1"/>
</dbReference>
<gene>
    <name evidence="5" type="ORF">AVDCRST_MAG59-2406</name>
</gene>
<dbReference type="SFLD" id="SFLDS00001">
    <property type="entry name" value="Enolase"/>
    <property type="match status" value="1"/>
</dbReference>
<reference evidence="5" key="1">
    <citation type="submission" date="2020-02" db="EMBL/GenBank/DDBJ databases">
        <authorList>
            <person name="Meier V. D."/>
        </authorList>
    </citation>
    <scope>NUCLEOTIDE SEQUENCE</scope>
    <source>
        <strain evidence="5">AVDCRST_MAG59</strain>
    </source>
</reference>
<dbReference type="SUPFAM" id="SSF54826">
    <property type="entry name" value="Enolase N-terminal domain-like"/>
    <property type="match status" value="1"/>
</dbReference>
<dbReference type="Gene3D" id="3.30.390.10">
    <property type="entry name" value="Enolase-like, N-terminal domain"/>
    <property type="match status" value="1"/>
</dbReference>
<comment type="cofactor">
    <cofactor evidence="1">
        <name>Mg(2+)</name>
        <dbReference type="ChEBI" id="CHEBI:18420"/>
    </cofactor>
</comment>
<evidence type="ECO:0000256" key="1">
    <source>
        <dbReference type="ARBA" id="ARBA00001946"/>
    </source>
</evidence>
<dbReference type="InterPro" id="IPR029017">
    <property type="entry name" value="Enolase-like_N"/>
</dbReference>
<evidence type="ECO:0000256" key="2">
    <source>
        <dbReference type="ARBA" id="ARBA00022723"/>
    </source>
</evidence>
<proteinExistence type="predicted"/>
<dbReference type="InterPro" id="IPR013341">
    <property type="entry name" value="Mandelate_racemase_N_dom"/>
</dbReference>
<organism evidence="5">
    <name type="scientific">uncultured Thermomicrobiales bacterium</name>
    <dbReference type="NCBI Taxonomy" id="1645740"/>
    <lineage>
        <taxon>Bacteria</taxon>
        <taxon>Pseudomonadati</taxon>
        <taxon>Thermomicrobiota</taxon>
        <taxon>Thermomicrobia</taxon>
        <taxon>Thermomicrobiales</taxon>
        <taxon>environmental samples</taxon>
    </lineage>
</organism>
<name>A0A6J4UQP4_9BACT</name>
<dbReference type="InterPro" id="IPR046945">
    <property type="entry name" value="RHMD-like"/>
</dbReference>
<dbReference type="Pfam" id="PF02746">
    <property type="entry name" value="MR_MLE_N"/>
    <property type="match status" value="1"/>
</dbReference>
<dbReference type="PANTHER" id="PTHR13794:SF58">
    <property type="entry name" value="MITOCHONDRIAL ENOLASE SUPERFAMILY MEMBER 1"/>
    <property type="match status" value="1"/>
</dbReference>
<dbReference type="SFLD" id="SFLDG00179">
    <property type="entry name" value="mandelate_racemase"/>
    <property type="match status" value="1"/>
</dbReference>
<dbReference type="InterPro" id="IPR013342">
    <property type="entry name" value="Mandelate_racemase_C"/>
</dbReference>
<dbReference type="SUPFAM" id="SSF51604">
    <property type="entry name" value="Enolase C-terminal domain-like"/>
    <property type="match status" value="1"/>
</dbReference>
<dbReference type="InterPro" id="IPR036849">
    <property type="entry name" value="Enolase-like_C_sf"/>
</dbReference>
<sequence>MRITEVETLKLRYVMDVPMADAVHYMPERNLLLVQVHTDEGHVGLGECAAYGGTLDSMEAVVLGDLRPTLLGEDPFTVERLWSKMAWRSHQRGHRGMLPMAISGVDIALWDIIGQATKTPLYRLLGAYRDTLDAYASAGFYAGNKGVAEVAEEFAGYAARGFRFGKMKVGRNPDVMTNPLHDMWASDYALCSLDEDVERVKAVRRAVGPGFKLAIDVNNAWTPAVTLRFMRQVDDQDIFWLEEPVPTDDVAGSAEIAHVLDVPVAGYESETGLGGFRDLIERKAVDIVQPDVIWTGGITECKKVAALAHAHRLPVIPHVFSSAVAAIANMHFIASIPNGGLLEFDQNPNPLRSELFEEPIEVGSDGRVPLPERPGLGVMLNQATVDRYRVETDPTPV</sequence>
<dbReference type="GO" id="GO:0016052">
    <property type="term" value="P:carbohydrate catabolic process"/>
    <property type="evidence" value="ECO:0007669"/>
    <property type="project" value="TreeGrafter"/>
</dbReference>
<dbReference type="PROSITE" id="PS00908">
    <property type="entry name" value="MR_MLE_1"/>
    <property type="match status" value="1"/>
</dbReference>
<evidence type="ECO:0000313" key="5">
    <source>
        <dbReference type="EMBL" id="CAA9558052.1"/>
    </source>
</evidence>
<dbReference type="EMBL" id="CADCWF010000148">
    <property type="protein sequence ID" value="CAA9558052.1"/>
    <property type="molecule type" value="Genomic_DNA"/>
</dbReference>
<dbReference type="PANTHER" id="PTHR13794">
    <property type="entry name" value="ENOLASE SUPERFAMILY, MANDELATE RACEMASE"/>
    <property type="match status" value="1"/>
</dbReference>
<keyword evidence="3" id="KW-0460">Magnesium</keyword>
<dbReference type="SMART" id="SM00922">
    <property type="entry name" value="MR_MLE"/>
    <property type="match status" value="1"/>
</dbReference>
<accession>A0A6J4UQP4</accession>
<dbReference type="GO" id="GO:0016836">
    <property type="term" value="F:hydro-lyase activity"/>
    <property type="evidence" value="ECO:0007669"/>
    <property type="project" value="TreeGrafter"/>
</dbReference>
<keyword evidence="2" id="KW-0479">Metal-binding</keyword>
<evidence type="ECO:0000256" key="3">
    <source>
        <dbReference type="ARBA" id="ARBA00022842"/>
    </source>
</evidence>
<evidence type="ECO:0000259" key="4">
    <source>
        <dbReference type="SMART" id="SM00922"/>
    </source>
</evidence>
<dbReference type="Gene3D" id="3.20.20.120">
    <property type="entry name" value="Enolase-like C-terminal domain"/>
    <property type="match status" value="1"/>
</dbReference>
<feature type="domain" description="Mandelate racemase/muconate lactonizing enzyme C-terminal" evidence="4">
    <location>
        <begin position="147"/>
        <end position="263"/>
    </location>
</feature>
<dbReference type="GO" id="GO:0000287">
    <property type="term" value="F:magnesium ion binding"/>
    <property type="evidence" value="ECO:0007669"/>
    <property type="project" value="TreeGrafter"/>
</dbReference>
<dbReference type="GO" id="GO:0009063">
    <property type="term" value="P:amino acid catabolic process"/>
    <property type="evidence" value="ECO:0007669"/>
    <property type="project" value="InterPro"/>
</dbReference>
<dbReference type="InterPro" id="IPR029065">
    <property type="entry name" value="Enolase_C-like"/>
</dbReference>
<dbReference type="InterPro" id="IPR018110">
    <property type="entry name" value="Mandel_Rmase/mucon_lact_enz_CS"/>
</dbReference>
<protein>
    <recommendedName>
        <fullName evidence="4">Mandelate racemase/muconate lactonizing enzyme C-terminal domain-containing protein</fullName>
    </recommendedName>
</protein>
<dbReference type="CDD" id="cd03316">
    <property type="entry name" value="MR_like"/>
    <property type="match status" value="1"/>
</dbReference>